<dbReference type="Gene3D" id="1.20.120.1490">
    <property type="match status" value="1"/>
</dbReference>
<dbReference type="EMBL" id="JAQIPB010000012">
    <property type="protein sequence ID" value="MDA7418826.1"/>
    <property type="molecule type" value="Genomic_DNA"/>
</dbReference>
<dbReference type="Pfam" id="PF07813">
    <property type="entry name" value="LTXXQ"/>
    <property type="match status" value="1"/>
</dbReference>
<keyword evidence="2" id="KW-1185">Reference proteome</keyword>
<gene>
    <name evidence="1" type="ORF">PGB34_20840</name>
</gene>
<sequence>MNKPWIRRSLAGALGAIAVAGSLVGCAGSRDRMPEGADAGAWQARMVERVGHKLDLNAMQKQKLQALAQALQAQRQALRAGQDPRAEFRALFADYKLDQAAAERLLAQKLEAMRSGGPAVIAATADFFDHLDAAQQQKVRAFMERGRRWGRHA</sequence>
<dbReference type="PROSITE" id="PS51257">
    <property type="entry name" value="PROKAR_LIPOPROTEIN"/>
    <property type="match status" value="1"/>
</dbReference>
<organism evidence="1 2">
    <name type="scientific">Xenophilus arseniciresistens</name>
    <dbReference type="NCBI Taxonomy" id="1283306"/>
    <lineage>
        <taxon>Bacteria</taxon>
        <taxon>Pseudomonadati</taxon>
        <taxon>Pseudomonadota</taxon>
        <taxon>Betaproteobacteria</taxon>
        <taxon>Burkholderiales</taxon>
        <taxon>Comamonadaceae</taxon>
        <taxon>Xenophilus</taxon>
    </lineage>
</organism>
<name>A0AAE3NDG9_9BURK</name>
<comment type="caution">
    <text evidence="1">The sequence shown here is derived from an EMBL/GenBank/DDBJ whole genome shotgun (WGS) entry which is preliminary data.</text>
</comment>
<accession>A0AAE3NDG9</accession>
<dbReference type="AlphaFoldDB" id="A0AAE3NDG9"/>
<protein>
    <submittedName>
        <fullName evidence="1">Spy/CpxP family protein refolding chaperone</fullName>
    </submittedName>
</protein>
<proteinExistence type="predicted"/>
<dbReference type="InterPro" id="IPR012899">
    <property type="entry name" value="LTXXQ"/>
</dbReference>
<reference evidence="1" key="1">
    <citation type="submission" date="2023-01" db="EMBL/GenBank/DDBJ databases">
        <title>Xenophilus mangrovi sp. nov., isolated from soil of Mangrove nature reserve.</title>
        <authorList>
            <person name="Xu S."/>
            <person name="Liu Z."/>
            <person name="Xu Y."/>
        </authorList>
    </citation>
    <scope>NUCLEOTIDE SEQUENCE</scope>
    <source>
        <strain evidence="1">YW8</strain>
    </source>
</reference>
<dbReference type="GO" id="GO:0042597">
    <property type="term" value="C:periplasmic space"/>
    <property type="evidence" value="ECO:0007669"/>
    <property type="project" value="InterPro"/>
</dbReference>
<dbReference type="RefSeq" id="WP_271430032.1">
    <property type="nucleotide sequence ID" value="NZ_JAQIPB010000012.1"/>
</dbReference>
<dbReference type="Proteomes" id="UP001212602">
    <property type="component" value="Unassembled WGS sequence"/>
</dbReference>
<evidence type="ECO:0000313" key="1">
    <source>
        <dbReference type="EMBL" id="MDA7418826.1"/>
    </source>
</evidence>
<evidence type="ECO:0000313" key="2">
    <source>
        <dbReference type="Proteomes" id="UP001212602"/>
    </source>
</evidence>